<name>A0A941BLQ1_9BURK</name>
<dbReference type="EMBL" id="JAGQDE010000011">
    <property type="protein sequence ID" value="MBQ0959954.1"/>
    <property type="molecule type" value="Genomic_DNA"/>
</dbReference>
<proteinExistence type="predicted"/>
<reference evidence="1" key="1">
    <citation type="submission" date="2021-04" db="EMBL/GenBank/DDBJ databases">
        <title>The genome sequence of Ideonella sp. 4Y11.</title>
        <authorList>
            <person name="Liu Y."/>
        </authorList>
    </citation>
    <scope>NUCLEOTIDE SEQUENCE</scope>
    <source>
        <strain evidence="1">4Y11</strain>
    </source>
</reference>
<evidence type="ECO:0000313" key="1">
    <source>
        <dbReference type="EMBL" id="MBQ0959954.1"/>
    </source>
</evidence>
<accession>A0A941BLQ1</accession>
<dbReference type="Proteomes" id="UP000678374">
    <property type="component" value="Unassembled WGS sequence"/>
</dbReference>
<keyword evidence="2" id="KW-1185">Reference proteome</keyword>
<gene>
    <name evidence="1" type="ORF">KAK06_13455</name>
</gene>
<sequence length="103" mass="10470">MKIHADPSITPSPGDFGARVDGAANTLLVAPALAEFARRHHLVTAEALAGFASAFPSALASSLSWRAASVLTAVQGLNALMASNGVPVGEAQAPRRKRVLGLG</sequence>
<dbReference type="RefSeq" id="WP_210802634.1">
    <property type="nucleotide sequence ID" value="NZ_JAGQDE010000011.1"/>
</dbReference>
<protein>
    <submittedName>
        <fullName evidence="1">Uncharacterized protein</fullName>
    </submittedName>
</protein>
<comment type="caution">
    <text evidence="1">The sequence shown here is derived from an EMBL/GenBank/DDBJ whole genome shotgun (WGS) entry which is preliminary data.</text>
</comment>
<evidence type="ECO:0000313" key="2">
    <source>
        <dbReference type="Proteomes" id="UP000678374"/>
    </source>
</evidence>
<dbReference type="AlphaFoldDB" id="A0A941BLQ1"/>
<organism evidence="1 2">
    <name type="scientific">Ideonella aquatica</name>
    <dbReference type="NCBI Taxonomy" id="2824119"/>
    <lineage>
        <taxon>Bacteria</taxon>
        <taxon>Pseudomonadati</taxon>
        <taxon>Pseudomonadota</taxon>
        <taxon>Betaproteobacteria</taxon>
        <taxon>Burkholderiales</taxon>
        <taxon>Sphaerotilaceae</taxon>
        <taxon>Ideonella</taxon>
    </lineage>
</organism>